<dbReference type="EMBL" id="BOPO01000045">
    <property type="protein sequence ID" value="GIL27387.1"/>
    <property type="molecule type" value="Genomic_DNA"/>
</dbReference>
<sequence>MPSPDPGTGGRLLTATLARHRAALAAAALLFAAHEVGEALVPVTIGLVVDHAVDGGSTGDILRWLVVLAAAFVLLSLTYRFGARAAIRAAQHGGHRLRLRLTDRILDPAGGVTDRWHPGELVSIASSDADRVGRFLGTVAGGFSAACAVAFAAVVVLRISWPLGLLVLAGAPILLAVTHRVSRRFETRSGAEQQAAARTAALATDLVTGLRVLRGIGAAGAASDGYRRDSARSRDASIAAARTSASVRGLAALFNGCYLAAIALVGGRLALAGTISVGSVISALGLAQFLIGPLTGLTSLSVARARALASAKRIAAVLAAPPAVTVGTGTPDPAGAGELRIEGLCTGPLAGLDLTVPAGRLTGVVTDRPADIHAVLACLSRQAEPAAGRILLDGVDLATLDPARRAATLVVSDEPTLFAGTVAANVAAAAAGPEAVAAAMTASTVDEVLDALPDGADTEVGERGYALSGGQRQRVALARALATEAPVLVLRDPTSAVDSVTEAAIARGLAELRRGRTTLVFTTSPVLLAACDRTVPLAAARPEAVAP</sequence>
<dbReference type="SUPFAM" id="SSF52540">
    <property type="entry name" value="P-loop containing nucleoside triphosphate hydrolases"/>
    <property type="match status" value="1"/>
</dbReference>
<evidence type="ECO:0000256" key="4">
    <source>
        <dbReference type="ARBA" id="ARBA00023136"/>
    </source>
</evidence>
<keyword evidence="9" id="KW-1185">Reference proteome</keyword>
<evidence type="ECO:0000256" key="5">
    <source>
        <dbReference type="SAM" id="Phobius"/>
    </source>
</evidence>
<dbReference type="InterPro" id="IPR027417">
    <property type="entry name" value="P-loop_NTPase"/>
</dbReference>
<dbReference type="InterPro" id="IPR011527">
    <property type="entry name" value="ABC1_TM_dom"/>
</dbReference>
<feature type="transmembrane region" description="Helical" evidence="5">
    <location>
        <begin position="250"/>
        <end position="271"/>
    </location>
</feature>
<evidence type="ECO:0000256" key="2">
    <source>
        <dbReference type="ARBA" id="ARBA00022692"/>
    </source>
</evidence>
<evidence type="ECO:0000313" key="9">
    <source>
        <dbReference type="Proteomes" id="UP000614996"/>
    </source>
</evidence>
<keyword evidence="8" id="KW-0547">Nucleotide-binding</keyword>
<keyword evidence="8" id="KW-0067">ATP-binding</keyword>
<dbReference type="RefSeq" id="WP_207125141.1">
    <property type="nucleotide sequence ID" value="NZ_BOPO01000045.1"/>
</dbReference>
<feature type="transmembrane region" description="Helical" evidence="5">
    <location>
        <begin position="159"/>
        <end position="178"/>
    </location>
</feature>
<accession>A0A8J4ACY1</accession>
<dbReference type="GO" id="GO:0005524">
    <property type="term" value="F:ATP binding"/>
    <property type="evidence" value="ECO:0007669"/>
    <property type="project" value="UniProtKB-KW"/>
</dbReference>
<organism evidence="8 9">
    <name type="scientific">Actinocatenispora comari</name>
    <dbReference type="NCBI Taxonomy" id="2807577"/>
    <lineage>
        <taxon>Bacteria</taxon>
        <taxon>Bacillati</taxon>
        <taxon>Actinomycetota</taxon>
        <taxon>Actinomycetes</taxon>
        <taxon>Micromonosporales</taxon>
        <taxon>Micromonosporaceae</taxon>
        <taxon>Actinocatenispora</taxon>
    </lineage>
</organism>
<dbReference type="PROSITE" id="PS00211">
    <property type="entry name" value="ABC_TRANSPORTER_1"/>
    <property type="match status" value="1"/>
</dbReference>
<evidence type="ECO:0000259" key="7">
    <source>
        <dbReference type="PROSITE" id="PS50929"/>
    </source>
</evidence>
<dbReference type="GO" id="GO:0016887">
    <property type="term" value="F:ATP hydrolysis activity"/>
    <property type="evidence" value="ECO:0007669"/>
    <property type="project" value="InterPro"/>
</dbReference>
<dbReference type="Gene3D" id="1.20.1560.10">
    <property type="entry name" value="ABC transporter type 1, transmembrane domain"/>
    <property type="match status" value="1"/>
</dbReference>
<evidence type="ECO:0000256" key="3">
    <source>
        <dbReference type="ARBA" id="ARBA00022989"/>
    </source>
</evidence>
<feature type="transmembrane region" description="Helical" evidence="5">
    <location>
        <begin position="135"/>
        <end position="153"/>
    </location>
</feature>
<feature type="transmembrane region" description="Helical" evidence="5">
    <location>
        <begin position="61"/>
        <end position="79"/>
    </location>
</feature>
<keyword evidence="2 5" id="KW-0812">Transmembrane</keyword>
<dbReference type="PANTHER" id="PTHR43394">
    <property type="entry name" value="ATP-DEPENDENT PERMEASE MDL1, MITOCHONDRIAL"/>
    <property type="match status" value="1"/>
</dbReference>
<comment type="subcellular location">
    <subcellularLocation>
        <location evidence="1">Cell membrane</location>
        <topology evidence="1">Multi-pass membrane protein</topology>
    </subcellularLocation>
</comment>
<dbReference type="InterPro" id="IPR017871">
    <property type="entry name" value="ABC_transporter-like_CS"/>
</dbReference>
<dbReference type="AlphaFoldDB" id="A0A8J4ACY1"/>
<keyword evidence="3 5" id="KW-1133">Transmembrane helix</keyword>
<dbReference type="Pfam" id="PF00664">
    <property type="entry name" value="ABC_membrane"/>
    <property type="match status" value="1"/>
</dbReference>
<dbReference type="Pfam" id="PF00005">
    <property type="entry name" value="ABC_tran"/>
    <property type="match status" value="1"/>
</dbReference>
<dbReference type="GO" id="GO:0015421">
    <property type="term" value="F:ABC-type oligopeptide transporter activity"/>
    <property type="evidence" value="ECO:0007669"/>
    <property type="project" value="TreeGrafter"/>
</dbReference>
<proteinExistence type="predicted"/>
<protein>
    <submittedName>
        <fullName evidence="8">Multidrug ABC transporter ATP-binding protein</fullName>
    </submittedName>
</protein>
<dbReference type="InterPro" id="IPR039421">
    <property type="entry name" value="Type_1_exporter"/>
</dbReference>
<reference evidence="9" key="1">
    <citation type="journal article" date="2021" name="Int. J. Syst. Evol. Microbiol.">
        <title>Actinocatenispora comari sp. nov., an endophytic actinomycete isolated from aerial parts of Comarum salesowianum.</title>
        <authorList>
            <person name="Oyunbileg N."/>
            <person name="Iizaka Y."/>
            <person name="Hamada M."/>
            <person name="Davaapurev B.O."/>
            <person name="Fukumoto A."/>
            <person name="Tsetseg B."/>
            <person name="Kato F."/>
            <person name="Tamura T."/>
            <person name="Batkhuu J."/>
            <person name="Anzai Y."/>
        </authorList>
    </citation>
    <scope>NUCLEOTIDE SEQUENCE [LARGE SCALE GENOMIC DNA]</scope>
    <source>
        <strain evidence="9">NUM-2625</strain>
    </source>
</reference>
<feature type="domain" description="ABC transmembrane type-1" evidence="7">
    <location>
        <begin position="25"/>
        <end position="306"/>
    </location>
</feature>
<feature type="domain" description="ABC transporter" evidence="6">
    <location>
        <begin position="334"/>
        <end position="547"/>
    </location>
</feature>
<gene>
    <name evidence="8" type="ORF">NUM_26410</name>
</gene>
<dbReference type="PROSITE" id="PS50929">
    <property type="entry name" value="ABC_TM1F"/>
    <property type="match status" value="1"/>
</dbReference>
<keyword evidence="4 5" id="KW-0472">Membrane</keyword>
<name>A0A8J4ACY1_9ACTN</name>
<dbReference type="PANTHER" id="PTHR43394:SF1">
    <property type="entry name" value="ATP-BINDING CASSETTE SUB-FAMILY B MEMBER 10, MITOCHONDRIAL"/>
    <property type="match status" value="1"/>
</dbReference>
<dbReference type="Proteomes" id="UP000614996">
    <property type="component" value="Unassembled WGS sequence"/>
</dbReference>
<dbReference type="InterPro" id="IPR036640">
    <property type="entry name" value="ABC1_TM_sf"/>
</dbReference>
<comment type="caution">
    <text evidence="8">The sequence shown here is derived from an EMBL/GenBank/DDBJ whole genome shotgun (WGS) entry which is preliminary data.</text>
</comment>
<evidence type="ECO:0000259" key="6">
    <source>
        <dbReference type="PROSITE" id="PS50893"/>
    </source>
</evidence>
<evidence type="ECO:0000313" key="8">
    <source>
        <dbReference type="EMBL" id="GIL27387.1"/>
    </source>
</evidence>
<dbReference type="GO" id="GO:0005886">
    <property type="term" value="C:plasma membrane"/>
    <property type="evidence" value="ECO:0007669"/>
    <property type="project" value="UniProtKB-SubCell"/>
</dbReference>
<feature type="transmembrane region" description="Helical" evidence="5">
    <location>
        <begin position="277"/>
        <end position="303"/>
    </location>
</feature>
<dbReference type="SUPFAM" id="SSF90123">
    <property type="entry name" value="ABC transporter transmembrane region"/>
    <property type="match status" value="1"/>
</dbReference>
<dbReference type="Gene3D" id="3.40.50.300">
    <property type="entry name" value="P-loop containing nucleotide triphosphate hydrolases"/>
    <property type="match status" value="1"/>
</dbReference>
<dbReference type="PROSITE" id="PS50893">
    <property type="entry name" value="ABC_TRANSPORTER_2"/>
    <property type="match status" value="1"/>
</dbReference>
<evidence type="ECO:0000256" key="1">
    <source>
        <dbReference type="ARBA" id="ARBA00004651"/>
    </source>
</evidence>
<dbReference type="InterPro" id="IPR003439">
    <property type="entry name" value="ABC_transporter-like_ATP-bd"/>
</dbReference>